<dbReference type="SUPFAM" id="SSF54975">
    <property type="entry name" value="Acylphosphatase/BLUF domain-like"/>
    <property type="match status" value="1"/>
</dbReference>
<dbReference type="GO" id="GO:0009882">
    <property type="term" value="F:blue light photoreceptor activity"/>
    <property type="evidence" value="ECO:0007669"/>
    <property type="project" value="InterPro"/>
</dbReference>
<accession>A0A833JFX7</accession>
<dbReference type="InterPro" id="IPR036046">
    <property type="entry name" value="Acylphosphatase-like_dom_sf"/>
</dbReference>
<sequence length="143" mass="16497">MTTTQLHRLLYRSEQTNIFQEIDLQKILNTARDKNAARAVTGLLISRGLFFLQLLEGNAEHVVETFYRIKQDARHKNVEVIVNEEAASRVFPNWSMGLIDDTSSSFSIPEMLKTIDSILMQKEKKSNVKIVEILRVFSMKIKN</sequence>
<dbReference type="Pfam" id="PF04940">
    <property type="entry name" value="BLUF"/>
    <property type="match status" value="1"/>
</dbReference>
<organism evidence="2 3">
    <name type="scientific">Fluviispira multicolorata</name>
    <dbReference type="NCBI Taxonomy" id="2654512"/>
    <lineage>
        <taxon>Bacteria</taxon>
        <taxon>Pseudomonadati</taxon>
        <taxon>Bdellovibrionota</taxon>
        <taxon>Oligoflexia</taxon>
        <taxon>Silvanigrellales</taxon>
        <taxon>Silvanigrellaceae</taxon>
        <taxon>Fluviispira</taxon>
    </lineage>
</organism>
<feature type="domain" description="BLUF" evidence="1">
    <location>
        <begin position="6"/>
        <end position="97"/>
    </location>
</feature>
<comment type="caution">
    <text evidence="2">The sequence shown here is derived from an EMBL/GenBank/DDBJ whole genome shotgun (WGS) entry which is preliminary data.</text>
</comment>
<dbReference type="AlphaFoldDB" id="A0A833JFX7"/>
<dbReference type="Proteomes" id="UP000442694">
    <property type="component" value="Unassembled WGS sequence"/>
</dbReference>
<dbReference type="RefSeq" id="WP_152211661.1">
    <property type="nucleotide sequence ID" value="NZ_WFLN01000004.1"/>
</dbReference>
<evidence type="ECO:0000259" key="1">
    <source>
        <dbReference type="PROSITE" id="PS50925"/>
    </source>
</evidence>
<protein>
    <recommendedName>
        <fullName evidence="1">BLUF domain-containing protein</fullName>
    </recommendedName>
</protein>
<dbReference type="GO" id="GO:0071949">
    <property type="term" value="F:FAD binding"/>
    <property type="evidence" value="ECO:0007669"/>
    <property type="project" value="InterPro"/>
</dbReference>
<dbReference type="SMART" id="SM01034">
    <property type="entry name" value="BLUF"/>
    <property type="match status" value="1"/>
</dbReference>
<proteinExistence type="predicted"/>
<dbReference type="EMBL" id="WFLN01000004">
    <property type="protein sequence ID" value="KAB8033575.1"/>
    <property type="molecule type" value="Genomic_DNA"/>
</dbReference>
<evidence type="ECO:0000313" key="2">
    <source>
        <dbReference type="EMBL" id="KAB8033575.1"/>
    </source>
</evidence>
<reference evidence="2 3" key="1">
    <citation type="submission" date="2019-10" db="EMBL/GenBank/DDBJ databases">
        <title>New genus of Silvanigrellaceae.</title>
        <authorList>
            <person name="Pitt A."/>
            <person name="Hahn M.W."/>
        </authorList>
    </citation>
    <scope>NUCLEOTIDE SEQUENCE [LARGE SCALE GENOMIC DNA]</scope>
    <source>
        <strain evidence="2 3">33A1-SZDP</strain>
    </source>
</reference>
<evidence type="ECO:0000313" key="3">
    <source>
        <dbReference type="Proteomes" id="UP000442694"/>
    </source>
</evidence>
<gene>
    <name evidence="2" type="ORF">GCL57_02380</name>
</gene>
<keyword evidence="3" id="KW-1185">Reference proteome</keyword>
<name>A0A833JFX7_9BACT</name>
<dbReference type="Gene3D" id="3.30.70.100">
    <property type="match status" value="1"/>
</dbReference>
<dbReference type="PROSITE" id="PS50925">
    <property type="entry name" value="BLUF"/>
    <property type="match status" value="1"/>
</dbReference>
<dbReference type="InterPro" id="IPR007024">
    <property type="entry name" value="BLUF_domain"/>
</dbReference>